<dbReference type="Proteomes" id="UP000324222">
    <property type="component" value="Unassembled WGS sequence"/>
</dbReference>
<proteinExistence type="predicted"/>
<evidence type="ECO:0000313" key="3">
    <source>
        <dbReference type="Proteomes" id="UP000324222"/>
    </source>
</evidence>
<gene>
    <name evidence="2" type="ORF">E2C01_054190</name>
</gene>
<dbReference type="EMBL" id="VSRR010017230">
    <property type="protein sequence ID" value="MPC60150.1"/>
    <property type="molecule type" value="Genomic_DNA"/>
</dbReference>
<dbReference type="AlphaFoldDB" id="A0A5B7GIM2"/>
<feature type="region of interest" description="Disordered" evidence="1">
    <location>
        <begin position="57"/>
        <end position="77"/>
    </location>
</feature>
<evidence type="ECO:0000256" key="1">
    <source>
        <dbReference type="SAM" id="MobiDB-lite"/>
    </source>
</evidence>
<protein>
    <submittedName>
        <fullName evidence="2">Uncharacterized protein</fullName>
    </submittedName>
</protein>
<sequence length="77" mass="8630">MTSQVASSGRKEFCISSPEIQRLTMERKAAEKGRRVESVRLCVVKLAALTEHAWWHGQGPPRAHASPKRLVMEMTGQ</sequence>
<organism evidence="2 3">
    <name type="scientific">Portunus trituberculatus</name>
    <name type="common">Swimming crab</name>
    <name type="synonym">Neptunus trituberculatus</name>
    <dbReference type="NCBI Taxonomy" id="210409"/>
    <lineage>
        <taxon>Eukaryota</taxon>
        <taxon>Metazoa</taxon>
        <taxon>Ecdysozoa</taxon>
        <taxon>Arthropoda</taxon>
        <taxon>Crustacea</taxon>
        <taxon>Multicrustacea</taxon>
        <taxon>Malacostraca</taxon>
        <taxon>Eumalacostraca</taxon>
        <taxon>Eucarida</taxon>
        <taxon>Decapoda</taxon>
        <taxon>Pleocyemata</taxon>
        <taxon>Brachyura</taxon>
        <taxon>Eubrachyura</taxon>
        <taxon>Portunoidea</taxon>
        <taxon>Portunidae</taxon>
        <taxon>Portuninae</taxon>
        <taxon>Portunus</taxon>
    </lineage>
</organism>
<accession>A0A5B7GIM2</accession>
<comment type="caution">
    <text evidence="2">The sequence shown here is derived from an EMBL/GenBank/DDBJ whole genome shotgun (WGS) entry which is preliminary data.</text>
</comment>
<keyword evidence="3" id="KW-1185">Reference proteome</keyword>
<name>A0A5B7GIM2_PORTR</name>
<evidence type="ECO:0000313" key="2">
    <source>
        <dbReference type="EMBL" id="MPC60150.1"/>
    </source>
</evidence>
<reference evidence="2 3" key="1">
    <citation type="submission" date="2019-05" db="EMBL/GenBank/DDBJ databases">
        <title>Another draft genome of Portunus trituberculatus and its Hox gene families provides insights of decapod evolution.</title>
        <authorList>
            <person name="Jeong J.-H."/>
            <person name="Song I."/>
            <person name="Kim S."/>
            <person name="Choi T."/>
            <person name="Kim D."/>
            <person name="Ryu S."/>
            <person name="Kim W."/>
        </authorList>
    </citation>
    <scope>NUCLEOTIDE SEQUENCE [LARGE SCALE GENOMIC DNA]</scope>
    <source>
        <tissue evidence="2">Muscle</tissue>
    </source>
</reference>